<evidence type="ECO:0000256" key="1">
    <source>
        <dbReference type="ARBA" id="ARBA00023015"/>
    </source>
</evidence>
<proteinExistence type="predicted"/>
<dbReference type="Gene3D" id="1.10.357.10">
    <property type="entry name" value="Tetracycline Repressor, domain 2"/>
    <property type="match status" value="1"/>
</dbReference>
<evidence type="ECO:0000256" key="4">
    <source>
        <dbReference type="PROSITE-ProRule" id="PRU00335"/>
    </source>
</evidence>
<evidence type="ECO:0000313" key="8">
    <source>
        <dbReference type="Proteomes" id="UP000236754"/>
    </source>
</evidence>
<dbReference type="GO" id="GO:0003700">
    <property type="term" value="F:DNA-binding transcription factor activity"/>
    <property type="evidence" value="ECO:0007669"/>
    <property type="project" value="TreeGrafter"/>
</dbReference>
<evidence type="ECO:0000256" key="3">
    <source>
        <dbReference type="ARBA" id="ARBA00023163"/>
    </source>
</evidence>
<keyword evidence="3" id="KW-0804">Transcription</keyword>
<protein>
    <submittedName>
        <fullName evidence="7">Transcriptional regulator, TetR family</fullName>
    </submittedName>
</protein>
<dbReference type="AlphaFoldDB" id="A0A1H6BBV3"/>
<organism evidence="7 8">
    <name type="scientific">Actinacidiphila yanglinensis</name>
    <dbReference type="NCBI Taxonomy" id="310779"/>
    <lineage>
        <taxon>Bacteria</taxon>
        <taxon>Bacillati</taxon>
        <taxon>Actinomycetota</taxon>
        <taxon>Actinomycetes</taxon>
        <taxon>Kitasatosporales</taxon>
        <taxon>Streptomycetaceae</taxon>
        <taxon>Actinacidiphila</taxon>
    </lineage>
</organism>
<dbReference type="PROSITE" id="PS50977">
    <property type="entry name" value="HTH_TETR_2"/>
    <property type="match status" value="1"/>
</dbReference>
<name>A0A1H6BBV3_9ACTN</name>
<sequence>MPATSTGAAGGARRPGTRSRGAGGAATSAAPRQRQRERSDATVEDLLTAARALFATDGYGATSLDAVCERAGVTKGALYHHFTGKRELFSGVYAREQEALAAAISAAYLKVADRPWEALFEGSRAYLEASIDPEVQRITLFDAPGALGWEAMRTLGFDCRELTFRGVARAIRKGAIPARPADPLTSMLYGGLSESAMAIARAEDPQAALAETLDELRRLFDAIAGS</sequence>
<dbReference type="OrthoDB" id="9805134at2"/>
<feature type="region of interest" description="Disordered" evidence="5">
    <location>
        <begin position="1"/>
        <end position="41"/>
    </location>
</feature>
<feature type="compositionally biased region" description="Low complexity" evidence="5">
    <location>
        <begin position="1"/>
        <end position="32"/>
    </location>
</feature>
<dbReference type="Pfam" id="PF00440">
    <property type="entry name" value="TetR_N"/>
    <property type="match status" value="1"/>
</dbReference>
<evidence type="ECO:0000259" key="6">
    <source>
        <dbReference type="PROSITE" id="PS50977"/>
    </source>
</evidence>
<dbReference type="InterPro" id="IPR050109">
    <property type="entry name" value="HTH-type_TetR-like_transc_reg"/>
</dbReference>
<dbReference type="PANTHER" id="PTHR30055:SF234">
    <property type="entry name" value="HTH-TYPE TRANSCRIPTIONAL REGULATOR BETI"/>
    <property type="match status" value="1"/>
</dbReference>
<dbReference type="SUPFAM" id="SSF46689">
    <property type="entry name" value="Homeodomain-like"/>
    <property type="match status" value="1"/>
</dbReference>
<feature type="domain" description="HTH tetR-type" evidence="6">
    <location>
        <begin position="40"/>
        <end position="100"/>
    </location>
</feature>
<dbReference type="InterPro" id="IPR023772">
    <property type="entry name" value="DNA-bd_HTH_TetR-type_CS"/>
</dbReference>
<dbReference type="PROSITE" id="PS01081">
    <property type="entry name" value="HTH_TETR_1"/>
    <property type="match status" value="1"/>
</dbReference>
<dbReference type="PRINTS" id="PR00455">
    <property type="entry name" value="HTHTETR"/>
</dbReference>
<dbReference type="EMBL" id="FNVU01000006">
    <property type="protein sequence ID" value="SEG58228.1"/>
    <property type="molecule type" value="Genomic_DNA"/>
</dbReference>
<dbReference type="Proteomes" id="UP000236754">
    <property type="component" value="Unassembled WGS sequence"/>
</dbReference>
<dbReference type="InterPro" id="IPR009057">
    <property type="entry name" value="Homeodomain-like_sf"/>
</dbReference>
<keyword evidence="1" id="KW-0805">Transcription regulation</keyword>
<dbReference type="InterPro" id="IPR049484">
    <property type="entry name" value="Rv0078-like_C"/>
</dbReference>
<accession>A0A1H6BBV3</accession>
<evidence type="ECO:0000256" key="2">
    <source>
        <dbReference type="ARBA" id="ARBA00023125"/>
    </source>
</evidence>
<dbReference type="Pfam" id="PF21351">
    <property type="entry name" value="TetR_C_41"/>
    <property type="match status" value="1"/>
</dbReference>
<feature type="DNA-binding region" description="H-T-H motif" evidence="4">
    <location>
        <begin position="63"/>
        <end position="82"/>
    </location>
</feature>
<gene>
    <name evidence="7" type="ORF">SAMN05216223_106407</name>
</gene>
<dbReference type="GO" id="GO:0000976">
    <property type="term" value="F:transcription cis-regulatory region binding"/>
    <property type="evidence" value="ECO:0007669"/>
    <property type="project" value="TreeGrafter"/>
</dbReference>
<dbReference type="PANTHER" id="PTHR30055">
    <property type="entry name" value="HTH-TYPE TRANSCRIPTIONAL REGULATOR RUTR"/>
    <property type="match status" value="1"/>
</dbReference>
<evidence type="ECO:0000313" key="7">
    <source>
        <dbReference type="EMBL" id="SEG58228.1"/>
    </source>
</evidence>
<reference evidence="7 8" key="1">
    <citation type="submission" date="2016-10" db="EMBL/GenBank/DDBJ databases">
        <authorList>
            <person name="de Groot N.N."/>
        </authorList>
    </citation>
    <scope>NUCLEOTIDE SEQUENCE [LARGE SCALE GENOMIC DNA]</scope>
    <source>
        <strain evidence="7 8">CGMCC 4.2023</strain>
    </source>
</reference>
<evidence type="ECO:0000256" key="5">
    <source>
        <dbReference type="SAM" id="MobiDB-lite"/>
    </source>
</evidence>
<keyword evidence="2 4" id="KW-0238">DNA-binding</keyword>
<keyword evidence="8" id="KW-1185">Reference proteome</keyword>
<dbReference type="RefSeq" id="WP_103886650.1">
    <property type="nucleotide sequence ID" value="NZ_FNVU01000006.1"/>
</dbReference>
<dbReference type="InterPro" id="IPR001647">
    <property type="entry name" value="HTH_TetR"/>
</dbReference>